<dbReference type="InterPro" id="IPR012938">
    <property type="entry name" value="Glc/Sorbosone_DH"/>
</dbReference>
<dbReference type="GO" id="GO:0046872">
    <property type="term" value="F:metal ion binding"/>
    <property type="evidence" value="ECO:0007669"/>
    <property type="project" value="UniProtKB-KW"/>
</dbReference>
<evidence type="ECO:0000256" key="3">
    <source>
        <dbReference type="ARBA" id="ARBA00023004"/>
    </source>
</evidence>
<name>A0A2G1W5L4_9BACT</name>
<keyword evidence="2 4" id="KW-0479">Metal-binding</keyword>
<gene>
    <name evidence="6" type="ORF">CEE69_15025</name>
</gene>
<dbReference type="PANTHER" id="PTHR19328:SF75">
    <property type="entry name" value="ALDOSE SUGAR DEHYDROGENASE YLII"/>
    <property type="match status" value="1"/>
</dbReference>
<evidence type="ECO:0000259" key="5">
    <source>
        <dbReference type="PROSITE" id="PS51007"/>
    </source>
</evidence>
<dbReference type="Gene3D" id="2.120.10.30">
    <property type="entry name" value="TolB, C-terminal domain"/>
    <property type="match status" value="1"/>
</dbReference>
<dbReference type="InterPro" id="IPR011041">
    <property type="entry name" value="Quinoprot_gluc/sorb_DH_b-prop"/>
</dbReference>
<dbReference type="InterPro" id="IPR013427">
    <property type="entry name" value="Haem-bd_dom_put"/>
</dbReference>
<dbReference type="SUPFAM" id="SSF46626">
    <property type="entry name" value="Cytochrome c"/>
    <property type="match status" value="1"/>
</dbReference>
<evidence type="ECO:0000313" key="6">
    <source>
        <dbReference type="EMBL" id="PHQ34333.1"/>
    </source>
</evidence>
<sequence length="982" mass="106780">MFSSKLFLSALSAAFLSLLFCGVNLRAERPAWTESRLQGTPEPPLPLKVQRVHPNLVVRSPITAMDLPGTNRRLLLQVSGQVSTFENRDDVETMELALDINATNLKVNPDEKFAAARDLTLHPDFENNGYLYVVWSIRPHDVEGGTRISRFRMNMPGDDGVVENDLDSVPTIDPESRLDLLSYPSGDHIGASLNFGPDGLLYITTGDGSLPFPPDVNKAAQNIGDLRGSVLRIDVNETSQAADGTTLPYRIPEDNPFVDVAGARGEIYAFGLRNGFRAAFDPATEDLWVADVGWEKCEMVHRIVPGGNHGWSLYEGPHPVDLEQTPGPGPVILPEVVFPRSESQSITGGVFVPLNASVVRQDASLVGEYLCGCYMNGNVWSIDTQSKTQTGKPPVPRKIASTGLKIIDFFVSQSGAAAEILLVDYSGGLYRLIENESVDDYASFPQRLSETGLFSDTKDLIPNPGVVAYEPAATMFRDGIRTVRFVGIPGQEPIHPMRKRYTPGTVFANTLIRDVLDSDGNPKTIRLETQVLSFDGLNWNPTTFAWNEEQTDATLVPAMGATQTFRVADPIWGPRDWEHRFYPRDVCITCHNVANPGAASLVPENLRDEAGPGSWNELAHAGFLVSAKSKPGFEMVDPSDEDQPLEQRARSYLHSNCAHCHRPAGGATSKMDLRHNRPLDQTALRDVPAAQGDFGLGADTCVVLPGHPERSALVYRVATGGPGKMPRVGCTTVDLAGAAMLWDWVESQPASGETQAAELSATDDNQTVRAMRLWRALAGKAPDEAKQTVGEMLSGDDAPESPVLLGLLQPWIDPSQRKLMVGDSPDADALLTLKGDAQRGLQWFYESAASQCRQCHRIGGLGKDVGPSLAGISKRRTRAEVLRGIIDPSAKIEPEWQSHTLLTVDGDLVAGRILREDDDVVVLQQADGTQTTLAAEDVEVKKPNEQSLMPAGLLSAMTPQEVADLLEFLMQTNEAGELPVGD</sequence>
<dbReference type="InterPro" id="IPR036909">
    <property type="entry name" value="Cyt_c-like_dom_sf"/>
</dbReference>
<evidence type="ECO:0000256" key="2">
    <source>
        <dbReference type="ARBA" id="ARBA00022723"/>
    </source>
</evidence>
<dbReference type="GO" id="GO:0009055">
    <property type="term" value="F:electron transfer activity"/>
    <property type="evidence" value="ECO:0007669"/>
    <property type="project" value="InterPro"/>
</dbReference>
<evidence type="ECO:0000256" key="1">
    <source>
        <dbReference type="ARBA" id="ARBA00022617"/>
    </source>
</evidence>
<dbReference type="PROSITE" id="PS51007">
    <property type="entry name" value="CYTC"/>
    <property type="match status" value="1"/>
</dbReference>
<keyword evidence="3 4" id="KW-0408">Iron</keyword>
<dbReference type="SUPFAM" id="SSF48695">
    <property type="entry name" value="Multiheme cytochromes"/>
    <property type="match status" value="1"/>
</dbReference>
<dbReference type="Gene3D" id="1.10.760.10">
    <property type="entry name" value="Cytochrome c-like domain"/>
    <property type="match status" value="1"/>
</dbReference>
<keyword evidence="1 4" id="KW-0349">Heme</keyword>
<organism evidence="6 7">
    <name type="scientific">Rhodopirellula bahusiensis</name>
    <dbReference type="NCBI Taxonomy" id="2014065"/>
    <lineage>
        <taxon>Bacteria</taxon>
        <taxon>Pseudomonadati</taxon>
        <taxon>Planctomycetota</taxon>
        <taxon>Planctomycetia</taxon>
        <taxon>Pirellulales</taxon>
        <taxon>Pirellulaceae</taxon>
        <taxon>Rhodopirellula</taxon>
    </lineage>
</organism>
<evidence type="ECO:0000256" key="4">
    <source>
        <dbReference type="PROSITE-ProRule" id="PRU00433"/>
    </source>
</evidence>
<protein>
    <submittedName>
        <fullName evidence="6">Sugar dehydrogenase</fullName>
    </submittedName>
</protein>
<dbReference type="InterPro" id="IPR009056">
    <property type="entry name" value="Cyt_c-like_dom"/>
</dbReference>
<proteinExistence type="predicted"/>
<evidence type="ECO:0000313" key="7">
    <source>
        <dbReference type="Proteomes" id="UP000225740"/>
    </source>
</evidence>
<dbReference type="AlphaFoldDB" id="A0A2G1W5L4"/>
<dbReference type="InterPro" id="IPR036280">
    <property type="entry name" value="Multihaem_cyt_sf"/>
</dbReference>
<dbReference type="InterPro" id="IPR011042">
    <property type="entry name" value="6-blade_b-propeller_TolB-like"/>
</dbReference>
<dbReference type="OrthoDB" id="9770043at2"/>
<dbReference type="Pfam" id="PF07995">
    <property type="entry name" value="GSDH"/>
    <property type="match status" value="1"/>
</dbReference>
<feature type="domain" description="Cytochrome c" evidence="5">
    <location>
        <begin position="835"/>
        <end position="973"/>
    </location>
</feature>
<dbReference type="PANTHER" id="PTHR19328">
    <property type="entry name" value="HEDGEHOG-INTERACTING PROTEIN"/>
    <property type="match status" value="1"/>
</dbReference>
<comment type="caution">
    <text evidence="6">The sequence shown here is derived from an EMBL/GenBank/DDBJ whole genome shotgun (WGS) entry which is preliminary data.</text>
</comment>
<keyword evidence="7" id="KW-1185">Reference proteome</keyword>
<reference evidence="6 7" key="1">
    <citation type="submission" date="2017-06" db="EMBL/GenBank/DDBJ databases">
        <title>Description of Rhodopirellula bahusiensis sp. nov.</title>
        <authorList>
            <person name="Kizina J."/>
            <person name="Harder J."/>
        </authorList>
    </citation>
    <scope>NUCLEOTIDE SEQUENCE [LARGE SCALE GENOMIC DNA]</scope>
    <source>
        <strain evidence="6 7">SWK21</strain>
    </source>
</reference>
<dbReference type="Proteomes" id="UP000225740">
    <property type="component" value="Unassembled WGS sequence"/>
</dbReference>
<accession>A0A2G1W5L4</accession>
<dbReference type="NCBIfam" id="TIGR02603">
    <property type="entry name" value="CxxCH_TIGR02603"/>
    <property type="match status" value="1"/>
</dbReference>
<dbReference type="SUPFAM" id="SSF50952">
    <property type="entry name" value="Soluble quinoprotein glucose dehydrogenase"/>
    <property type="match status" value="1"/>
</dbReference>
<dbReference type="GO" id="GO:0020037">
    <property type="term" value="F:heme binding"/>
    <property type="evidence" value="ECO:0007669"/>
    <property type="project" value="InterPro"/>
</dbReference>
<dbReference type="EMBL" id="NIZW01000011">
    <property type="protein sequence ID" value="PHQ34333.1"/>
    <property type="molecule type" value="Genomic_DNA"/>
</dbReference>